<organism evidence="1 2">
    <name type="scientific">Paraglaciecola mesophila</name>
    <dbReference type="NCBI Taxonomy" id="197222"/>
    <lineage>
        <taxon>Bacteria</taxon>
        <taxon>Pseudomonadati</taxon>
        <taxon>Pseudomonadota</taxon>
        <taxon>Gammaproteobacteria</taxon>
        <taxon>Alteromonadales</taxon>
        <taxon>Alteromonadaceae</taxon>
        <taxon>Paraglaciecola</taxon>
    </lineage>
</organism>
<dbReference type="AlphaFoldDB" id="A0A857JSD4"/>
<evidence type="ECO:0008006" key="3">
    <source>
        <dbReference type="Google" id="ProtNLM"/>
    </source>
</evidence>
<name>A0A857JSD4_9ALTE</name>
<dbReference type="Proteomes" id="UP000464524">
    <property type="component" value="Chromosome"/>
</dbReference>
<evidence type="ECO:0000313" key="1">
    <source>
        <dbReference type="EMBL" id="QHJ13474.1"/>
    </source>
</evidence>
<dbReference type="EMBL" id="CP047656">
    <property type="protein sequence ID" value="QHJ13474.1"/>
    <property type="molecule type" value="Genomic_DNA"/>
</dbReference>
<dbReference type="KEGG" id="pmes:FX988_03735"/>
<proteinExistence type="predicted"/>
<sequence length="195" mass="20875">MGMVEILVTLFILTVGLLGVASLQFVSAFSNADALHRSQAVLVAQQFSERLRAAAEPSTLGLGLVVDNQYFVQDAYNFADLSCDSGGSPYECFCLALPPTVPNCLQNQCSSAQFAQFDAYEVSCAVTAAAPSLSISLTCDDNNALDADSCSAGSRHHIMVAWPVESWQNQERILNAECNTNQSVAHDCVTLDLTL</sequence>
<protein>
    <recommendedName>
        <fullName evidence="3">Pilus assembly protein PilV</fullName>
    </recommendedName>
</protein>
<reference evidence="1 2" key="1">
    <citation type="submission" date="2019-12" db="EMBL/GenBank/DDBJ databases">
        <title>Genome sequencing and assembly of endphytes of Porphyra tenera.</title>
        <authorList>
            <person name="Park J.M."/>
            <person name="Shin R."/>
            <person name="Jo S.H."/>
        </authorList>
    </citation>
    <scope>NUCLEOTIDE SEQUENCE [LARGE SCALE GENOMIC DNA]</scope>
    <source>
        <strain evidence="1 2">GPM4</strain>
    </source>
</reference>
<keyword evidence="2" id="KW-1185">Reference proteome</keyword>
<evidence type="ECO:0000313" key="2">
    <source>
        <dbReference type="Proteomes" id="UP000464524"/>
    </source>
</evidence>
<accession>A0A857JSD4</accession>
<gene>
    <name evidence="1" type="ORF">FX988_03735</name>
</gene>